<proteinExistence type="predicted"/>
<dbReference type="Pfam" id="PF01841">
    <property type="entry name" value="Transglut_core"/>
    <property type="match status" value="1"/>
</dbReference>
<keyword evidence="1" id="KW-0472">Membrane</keyword>
<reference evidence="3 4" key="1">
    <citation type="submission" date="2021-06" db="EMBL/GenBank/DDBJ databases">
        <authorList>
            <person name="Sun Q."/>
            <person name="Li D."/>
        </authorList>
    </citation>
    <scope>NUCLEOTIDE SEQUENCE [LARGE SCALE GENOMIC DNA]</scope>
    <source>
        <strain evidence="3 4">MSJ-11</strain>
    </source>
</reference>
<dbReference type="Proteomes" id="UP000726170">
    <property type="component" value="Unassembled WGS sequence"/>
</dbReference>
<evidence type="ECO:0000259" key="2">
    <source>
        <dbReference type="SMART" id="SM00460"/>
    </source>
</evidence>
<dbReference type="InterPro" id="IPR002931">
    <property type="entry name" value="Transglutaminase-like"/>
</dbReference>
<sequence>MSNFKKLINLFITYINLLFIIRVTEKCFKINNFSYVYFTGCFLIGAFIYYFYNYLEWKRLYKMFFTLVIIFIATLLAYYYKSYIFNKIALNIKYVLELNSSIFNGKPTFFYQYKFIIGIIIPLIVILILNVVNKVFSDFIVVVNLGIMLFYWYYGYVEIIKQYTFYFVLLNIFTYSINSYIKNMKDFSIRGVKNNLSRFRPIIYVVIFSVVLSSIQNFLPKNIEGKYHSEDGIFNKMSKSKKDVENSYNLADSGYDPTDKKLGGTVVLDSREAFKVAADKSYYLRGTTKHHYDGFSWKSYEDSFKRVTFKDSIPDNLISGSQKTYITIYPTKINTSTLFSPINTININNKKGRVYSNKDKIFLSSKIVKEEYKVEFYDAFNNMSISNINDLPIINYNLTDDYKKYLQLPDNIPRRVYNLVEDITKNSSTVNDKIKDIYDFLNKNFKYSLNVSDIPEGKEFVSYFLFEEKKGYCTYFATAATVMLRMIGVPARYVEGFNMSNDKDVNGLYIVSNKNAHAWTEILVSPESDNWIIFDATPSAFDEIERNERERISEENIDNSDRNYQYNREKLEEIEEDIQDIPKTSQTNYFKYLLWIIPILFILKIFYIIIRKNKLINSNKSIPLYLYILKRLKTININVSECEGEMEYINKLEDEDLRLNLKKIVECVCKEYYGCNYQNIMSIEEKKNCYYFVENHIKEKQGFFKYYILKLF</sequence>
<dbReference type="InterPro" id="IPR052901">
    <property type="entry name" value="Bact_TGase-like"/>
</dbReference>
<evidence type="ECO:0000313" key="3">
    <source>
        <dbReference type="EMBL" id="MBU5486053.1"/>
    </source>
</evidence>
<keyword evidence="4" id="KW-1185">Reference proteome</keyword>
<feature type="transmembrane region" description="Helical" evidence="1">
    <location>
        <begin position="139"/>
        <end position="157"/>
    </location>
</feature>
<feature type="domain" description="Transglutaminase-like" evidence="2">
    <location>
        <begin position="465"/>
        <end position="538"/>
    </location>
</feature>
<comment type="caution">
    <text evidence="3">The sequence shown here is derived from an EMBL/GenBank/DDBJ whole genome shotgun (WGS) entry which is preliminary data.</text>
</comment>
<keyword evidence="1" id="KW-0812">Transmembrane</keyword>
<feature type="transmembrane region" description="Helical" evidence="1">
    <location>
        <begin position="592"/>
        <end position="610"/>
    </location>
</feature>
<gene>
    <name evidence="3" type="ORF">KQI86_17160</name>
</gene>
<name>A0ABS6ELG2_9CLOT</name>
<feature type="transmembrane region" description="Helical" evidence="1">
    <location>
        <begin position="110"/>
        <end position="132"/>
    </location>
</feature>
<feature type="transmembrane region" description="Helical" evidence="1">
    <location>
        <begin position="7"/>
        <end position="23"/>
    </location>
</feature>
<dbReference type="EMBL" id="JAHLQF010000004">
    <property type="protein sequence ID" value="MBU5486053.1"/>
    <property type="molecule type" value="Genomic_DNA"/>
</dbReference>
<feature type="transmembrane region" description="Helical" evidence="1">
    <location>
        <begin position="64"/>
        <end position="80"/>
    </location>
</feature>
<feature type="transmembrane region" description="Helical" evidence="1">
    <location>
        <begin position="202"/>
        <end position="219"/>
    </location>
</feature>
<dbReference type="PANTHER" id="PTHR42736:SF1">
    <property type="entry name" value="PROTEIN-GLUTAMINE GAMMA-GLUTAMYLTRANSFERASE"/>
    <property type="match status" value="1"/>
</dbReference>
<organism evidence="3 4">
    <name type="scientific">Clostridium mobile</name>
    <dbReference type="NCBI Taxonomy" id="2841512"/>
    <lineage>
        <taxon>Bacteria</taxon>
        <taxon>Bacillati</taxon>
        <taxon>Bacillota</taxon>
        <taxon>Clostridia</taxon>
        <taxon>Eubacteriales</taxon>
        <taxon>Clostridiaceae</taxon>
        <taxon>Clostridium</taxon>
    </lineage>
</organism>
<feature type="transmembrane region" description="Helical" evidence="1">
    <location>
        <begin position="35"/>
        <end position="52"/>
    </location>
</feature>
<keyword evidence="1" id="KW-1133">Transmembrane helix</keyword>
<accession>A0ABS6ELG2</accession>
<dbReference type="RefSeq" id="WP_216440641.1">
    <property type="nucleotide sequence ID" value="NZ_JAHLQF010000004.1"/>
</dbReference>
<protein>
    <recommendedName>
        <fullName evidence="2">Transglutaminase-like domain-containing protein</fullName>
    </recommendedName>
</protein>
<feature type="transmembrane region" description="Helical" evidence="1">
    <location>
        <begin position="163"/>
        <end position="181"/>
    </location>
</feature>
<evidence type="ECO:0000313" key="4">
    <source>
        <dbReference type="Proteomes" id="UP000726170"/>
    </source>
</evidence>
<evidence type="ECO:0000256" key="1">
    <source>
        <dbReference type="SAM" id="Phobius"/>
    </source>
</evidence>
<dbReference type="PANTHER" id="PTHR42736">
    <property type="entry name" value="PROTEIN-GLUTAMINE GAMMA-GLUTAMYLTRANSFERASE"/>
    <property type="match status" value="1"/>
</dbReference>
<dbReference type="SMART" id="SM00460">
    <property type="entry name" value="TGc"/>
    <property type="match status" value="1"/>
</dbReference>